<dbReference type="RefSeq" id="WP_380201326.1">
    <property type="nucleotide sequence ID" value="NZ_JBHTEK010000001.1"/>
</dbReference>
<evidence type="ECO:0000313" key="3">
    <source>
        <dbReference type="Proteomes" id="UP001596513"/>
    </source>
</evidence>
<gene>
    <name evidence="2" type="ORF">ACFQT0_06365</name>
</gene>
<feature type="chain" id="PRO_5045221487" evidence="1">
    <location>
        <begin position="20"/>
        <end position="257"/>
    </location>
</feature>
<evidence type="ECO:0000256" key="1">
    <source>
        <dbReference type="SAM" id="SignalP"/>
    </source>
</evidence>
<dbReference type="Proteomes" id="UP001596513">
    <property type="component" value="Unassembled WGS sequence"/>
</dbReference>
<feature type="signal peptide" evidence="1">
    <location>
        <begin position="1"/>
        <end position="19"/>
    </location>
</feature>
<proteinExistence type="predicted"/>
<reference evidence="3" key="1">
    <citation type="journal article" date="2019" name="Int. J. Syst. Evol. Microbiol.">
        <title>The Global Catalogue of Microorganisms (GCM) 10K type strain sequencing project: providing services to taxonomists for standard genome sequencing and annotation.</title>
        <authorList>
            <consortium name="The Broad Institute Genomics Platform"/>
            <consortium name="The Broad Institute Genome Sequencing Center for Infectious Disease"/>
            <person name="Wu L."/>
            <person name="Ma J."/>
        </authorList>
    </citation>
    <scope>NUCLEOTIDE SEQUENCE [LARGE SCALE GENOMIC DNA]</scope>
    <source>
        <strain evidence="3">JCM 19635</strain>
    </source>
</reference>
<evidence type="ECO:0000313" key="2">
    <source>
        <dbReference type="EMBL" id="MFC7667084.1"/>
    </source>
</evidence>
<organism evidence="2 3">
    <name type="scientific">Hymenobacter humi</name>
    <dbReference type="NCBI Taxonomy" id="1411620"/>
    <lineage>
        <taxon>Bacteria</taxon>
        <taxon>Pseudomonadati</taxon>
        <taxon>Bacteroidota</taxon>
        <taxon>Cytophagia</taxon>
        <taxon>Cytophagales</taxon>
        <taxon>Hymenobacteraceae</taxon>
        <taxon>Hymenobacter</taxon>
    </lineage>
</organism>
<name>A0ABW2U2H6_9BACT</name>
<keyword evidence="3" id="KW-1185">Reference proteome</keyword>
<sequence length="257" mass="27270">MRTFLLLALLTLLASAAHAQDLLTKRNGEELAVKVVEITQAEVKFRRADNPDGPLISVWRSDVQKVRYANGTQEVFNGPAPAPTGPASPAAAVKAAFPNDVPVVNNASPNDAILDEPIHLDGPRIGVTLLSHRVVTHAKDRGTDLNPFLTQFGWQFESRLFRLPNGMSGLVEFVPLVGGLEQGKFLPSLSGLLGIRGAKGFEFGVGPNLSPLGGSIVLAMGTSIQSNGVNFPINLAVVPGSSGVRVSLLMGFNARHR</sequence>
<dbReference type="EMBL" id="JBHTEK010000001">
    <property type="protein sequence ID" value="MFC7667084.1"/>
    <property type="molecule type" value="Genomic_DNA"/>
</dbReference>
<accession>A0ABW2U2H6</accession>
<keyword evidence="1" id="KW-0732">Signal</keyword>
<protein>
    <submittedName>
        <fullName evidence="2">Uncharacterized protein</fullName>
    </submittedName>
</protein>
<comment type="caution">
    <text evidence="2">The sequence shown here is derived from an EMBL/GenBank/DDBJ whole genome shotgun (WGS) entry which is preliminary data.</text>
</comment>